<gene>
    <name evidence="1" type="ORF">SE18_06365</name>
</gene>
<dbReference type="OrthoDB" id="160246at2"/>
<dbReference type="Proteomes" id="UP000050277">
    <property type="component" value="Unassembled WGS sequence"/>
</dbReference>
<sequence>MKFKIRQHPRMKDICVGDEVVWNPQLLYANVEEIFPAAVCVNLAILRTEPIPKLELRAQLWRADDIENLSVCRCCGSRENLVTPCHTGVPFRLCQQCYTCHIEESLA</sequence>
<protein>
    <submittedName>
        <fullName evidence="1">Uncharacterized protein</fullName>
    </submittedName>
</protein>
<name>A0A0P6YAH1_9CHLR</name>
<dbReference type="EMBL" id="LGKP01000012">
    <property type="protein sequence ID" value="KPL90253.1"/>
    <property type="molecule type" value="Genomic_DNA"/>
</dbReference>
<proteinExistence type="predicted"/>
<organism evidence="1 2">
    <name type="scientific">Herpetosiphon geysericola</name>
    <dbReference type="NCBI Taxonomy" id="70996"/>
    <lineage>
        <taxon>Bacteria</taxon>
        <taxon>Bacillati</taxon>
        <taxon>Chloroflexota</taxon>
        <taxon>Chloroflexia</taxon>
        <taxon>Herpetosiphonales</taxon>
        <taxon>Herpetosiphonaceae</taxon>
        <taxon>Herpetosiphon</taxon>
    </lineage>
</organism>
<evidence type="ECO:0000313" key="2">
    <source>
        <dbReference type="Proteomes" id="UP000050277"/>
    </source>
</evidence>
<reference evidence="1 2" key="1">
    <citation type="submission" date="2015-07" db="EMBL/GenBank/DDBJ databases">
        <title>Whole genome sequence of Herpetosiphon geysericola DSM 7119.</title>
        <authorList>
            <person name="Hemp J."/>
            <person name="Ward L.M."/>
            <person name="Pace L.A."/>
            <person name="Fischer W.W."/>
        </authorList>
    </citation>
    <scope>NUCLEOTIDE SEQUENCE [LARGE SCALE GENOMIC DNA]</scope>
    <source>
        <strain evidence="1 2">DSM 7119</strain>
    </source>
</reference>
<keyword evidence="2" id="KW-1185">Reference proteome</keyword>
<dbReference type="RefSeq" id="WP_054533595.1">
    <property type="nucleotide sequence ID" value="NZ_LGKP01000012.1"/>
</dbReference>
<accession>A0A0P6YAH1</accession>
<dbReference type="STRING" id="70996.SE18_06365"/>
<dbReference type="AlphaFoldDB" id="A0A0P6YAH1"/>
<evidence type="ECO:0000313" key="1">
    <source>
        <dbReference type="EMBL" id="KPL90253.1"/>
    </source>
</evidence>
<comment type="caution">
    <text evidence="1">The sequence shown here is derived from an EMBL/GenBank/DDBJ whole genome shotgun (WGS) entry which is preliminary data.</text>
</comment>